<dbReference type="FunFam" id="3.40.50.2300:FF:000001">
    <property type="entry name" value="DNA-binding response regulator PhoB"/>
    <property type="match status" value="1"/>
</dbReference>
<dbReference type="EMBL" id="JABFRW010000133">
    <property type="protein sequence ID" value="NOT34601.1"/>
    <property type="molecule type" value="Genomic_DNA"/>
</dbReference>
<evidence type="ECO:0000256" key="2">
    <source>
        <dbReference type="ARBA" id="ARBA00023012"/>
    </source>
</evidence>
<dbReference type="Proteomes" id="UP000580839">
    <property type="component" value="Unassembled WGS sequence"/>
</dbReference>
<evidence type="ECO:0000313" key="8">
    <source>
        <dbReference type="EMBL" id="NOT34601.1"/>
    </source>
</evidence>
<reference evidence="8 9" key="1">
    <citation type="submission" date="2020-04" db="EMBL/GenBank/DDBJ databases">
        <title>Metagenomic profiling of ammonia- and methane-oxidizing microorganisms in a Dutch drinking water treatment plant.</title>
        <authorList>
            <person name="Poghosyan L."/>
            <person name="Leucker S."/>
        </authorList>
    </citation>
    <scope>NUCLEOTIDE SEQUENCE [LARGE SCALE GENOMIC DNA]</scope>
    <source>
        <strain evidence="8">S-RSF-IL-03</strain>
    </source>
</reference>
<dbReference type="PANTHER" id="PTHR44591">
    <property type="entry name" value="STRESS RESPONSE REGULATOR PROTEIN 1"/>
    <property type="match status" value="1"/>
</dbReference>
<feature type="modified residue" description="4-aspartylphosphate" evidence="6">
    <location>
        <position position="56"/>
    </location>
</feature>
<evidence type="ECO:0000256" key="6">
    <source>
        <dbReference type="PROSITE-ProRule" id="PRU00169"/>
    </source>
</evidence>
<dbReference type="GO" id="GO:0000160">
    <property type="term" value="P:phosphorelay signal transduction system"/>
    <property type="evidence" value="ECO:0007669"/>
    <property type="project" value="UniProtKB-KW"/>
</dbReference>
<gene>
    <name evidence="8" type="ORF">HOP12_10580</name>
</gene>
<dbReference type="InterPro" id="IPR001789">
    <property type="entry name" value="Sig_transdc_resp-reg_receiver"/>
</dbReference>
<proteinExistence type="predicted"/>
<dbReference type="InterPro" id="IPR050595">
    <property type="entry name" value="Bact_response_regulator"/>
</dbReference>
<evidence type="ECO:0000256" key="5">
    <source>
        <dbReference type="ARBA" id="ARBA00023163"/>
    </source>
</evidence>
<dbReference type="PANTHER" id="PTHR44591:SF3">
    <property type="entry name" value="RESPONSE REGULATORY DOMAIN-CONTAINING PROTEIN"/>
    <property type="match status" value="1"/>
</dbReference>
<dbReference type="Pfam" id="PF00072">
    <property type="entry name" value="Response_reg"/>
    <property type="match status" value="1"/>
</dbReference>
<keyword evidence="4" id="KW-0238">DNA-binding</keyword>
<sequence>MSNARPRILVVDDEADLVAVLRFGLEAEGFDVCEAGDGEAGLKAAREQKPDLMLLDLMLPKLDGYKVCRALKFDERYRALPIIILSARSGQQDRELALTMGADAYVTKPYDMRALIQRIREMLAQQRRSAA</sequence>
<dbReference type="Gene3D" id="3.40.50.2300">
    <property type="match status" value="1"/>
</dbReference>
<accession>A0A849SJI3</accession>
<keyword evidence="5" id="KW-0804">Transcription</keyword>
<organism evidence="8 9">
    <name type="scientific">Eiseniibacteriota bacterium</name>
    <dbReference type="NCBI Taxonomy" id="2212470"/>
    <lineage>
        <taxon>Bacteria</taxon>
        <taxon>Candidatus Eiseniibacteriota</taxon>
    </lineage>
</organism>
<keyword evidence="3" id="KW-0805">Transcription regulation</keyword>
<evidence type="ECO:0000256" key="3">
    <source>
        <dbReference type="ARBA" id="ARBA00023015"/>
    </source>
</evidence>
<evidence type="ECO:0000313" key="9">
    <source>
        <dbReference type="Proteomes" id="UP000580839"/>
    </source>
</evidence>
<protein>
    <submittedName>
        <fullName evidence="8">Response regulator</fullName>
    </submittedName>
</protein>
<evidence type="ECO:0000256" key="1">
    <source>
        <dbReference type="ARBA" id="ARBA00022553"/>
    </source>
</evidence>
<dbReference type="SMART" id="SM00448">
    <property type="entry name" value="REC"/>
    <property type="match status" value="1"/>
</dbReference>
<name>A0A849SJI3_UNCEI</name>
<dbReference type="PROSITE" id="PS50110">
    <property type="entry name" value="RESPONSE_REGULATORY"/>
    <property type="match status" value="1"/>
</dbReference>
<dbReference type="SUPFAM" id="SSF52172">
    <property type="entry name" value="CheY-like"/>
    <property type="match status" value="1"/>
</dbReference>
<feature type="domain" description="Response regulatory" evidence="7">
    <location>
        <begin position="7"/>
        <end position="123"/>
    </location>
</feature>
<dbReference type="InterPro" id="IPR011006">
    <property type="entry name" value="CheY-like_superfamily"/>
</dbReference>
<keyword evidence="2" id="KW-0902">Two-component regulatory system</keyword>
<evidence type="ECO:0000256" key="4">
    <source>
        <dbReference type="ARBA" id="ARBA00023125"/>
    </source>
</evidence>
<dbReference type="GO" id="GO:0003677">
    <property type="term" value="F:DNA binding"/>
    <property type="evidence" value="ECO:0007669"/>
    <property type="project" value="UniProtKB-KW"/>
</dbReference>
<keyword evidence="1 6" id="KW-0597">Phosphoprotein</keyword>
<comment type="caution">
    <text evidence="8">The sequence shown here is derived from an EMBL/GenBank/DDBJ whole genome shotgun (WGS) entry which is preliminary data.</text>
</comment>
<evidence type="ECO:0000259" key="7">
    <source>
        <dbReference type="PROSITE" id="PS50110"/>
    </source>
</evidence>
<dbReference type="AlphaFoldDB" id="A0A849SJI3"/>